<evidence type="ECO:0000313" key="3">
    <source>
        <dbReference type="EMBL" id="NDK40063.1"/>
    </source>
</evidence>
<comment type="caution">
    <text evidence="3">The sequence shown here is derived from an EMBL/GenBank/DDBJ whole genome shotgun (WGS) entry which is preliminary data.</text>
</comment>
<dbReference type="InterPro" id="IPR000620">
    <property type="entry name" value="EamA_dom"/>
</dbReference>
<sequence>MESKPSHLPAISLMLLAVALFALMDAGLKLLSPHYPPLQVAALRGLASLPLVLVWVAWTARPNTLWHVHWPLHVLRGVLGIGMMFGFVYGLRTMPLSTAYAITFVAPMLVTAMAGPLLGEKVGPGRWVAIVVGLVGVLVVLRPTGQGMATLGGLAILLAAICYAASAITVRLLAQRDSIQAMVLWFIVLLSLGAGVLAAPNWRPLQVADLWVIAGVGLSGSLAQVALTEAFRRGEASLIAPFEYSALVWGVGLDLALWHVLPDGVTWIGAGIIVVSGLYLLRREKVHMESEHP</sequence>
<name>A0ABX0AEP2_9GAMM</name>
<evidence type="ECO:0000313" key="4">
    <source>
        <dbReference type="Proteomes" id="UP001429354"/>
    </source>
</evidence>
<proteinExistence type="predicted"/>
<feature type="transmembrane region" description="Helical" evidence="1">
    <location>
        <begin position="151"/>
        <end position="174"/>
    </location>
</feature>
<organism evidence="3 4">
    <name type="scientific">Pseudoxanthomonas gei</name>
    <dbReference type="NCBI Taxonomy" id="1383030"/>
    <lineage>
        <taxon>Bacteria</taxon>
        <taxon>Pseudomonadati</taxon>
        <taxon>Pseudomonadota</taxon>
        <taxon>Gammaproteobacteria</taxon>
        <taxon>Lysobacterales</taxon>
        <taxon>Lysobacteraceae</taxon>
        <taxon>Pseudoxanthomonas</taxon>
    </lineage>
</organism>
<keyword evidence="1" id="KW-0812">Transmembrane</keyword>
<feature type="transmembrane region" description="Helical" evidence="1">
    <location>
        <begin position="238"/>
        <end position="258"/>
    </location>
</feature>
<feature type="transmembrane region" description="Helical" evidence="1">
    <location>
        <begin position="264"/>
        <end position="281"/>
    </location>
</feature>
<keyword evidence="4" id="KW-1185">Reference proteome</keyword>
<evidence type="ECO:0000259" key="2">
    <source>
        <dbReference type="Pfam" id="PF00892"/>
    </source>
</evidence>
<dbReference type="PANTHER" id="PTHR22911">
    <property type="entry name" value="ACYL-MALONYL CONDENSING ENZYME-RELATED"/>
    <property type="match status" value="1"/>
</dbReference>
<feature type="transmembrane region" description="Helical" evidence="1">
    <location>
        <begin position="211"/>
        <end position="231"/>
    </location>
</feature>
<dbReference type="PANTHER" id="PTHR22911:SF103">
    <property type="entry name" value="BLR2811 PROTEIN"/>
    <property type="match status" value="1"/>
</dbReference>
<dbReference type="Gene3D" id="1.10.3730.20">
    <property type="match status" value="1"/>
</dbReference>
<feature type="transmembrane region" description="Helical" evidence="1">
    <location>
        <begin position="42"/>
        <end position="60"/>
    </location>
</feature>
<gene>
    <name evidence="3" type="ORF">DT603_14565</name>
</gene>
<feature type="transmembrane region" description="Helical" evidence="1">
    <location>
        <begin position="97"/>
        <end position="115"/>
    </location>
</feature>
<keyword evidence="1" id="KW-0472">Membrane</keyword>
<feature type="transmembrane region" description="Helical" evidence="1">
    <location>
        <begin position="72"/>
        <end position="91"/>
    </location>
</feature>
<feature type="transmembrane region" description="Helical" evidence="1">
    <location>
        <begin position="127"/>
        <end position="145"/>
    </location>
</feature>
<dbReference type="SUPFAM" id="SSF103481">
    <property type="entry name" value="Multidrug resistance efflux transporter EmrE"/>
    <property type="match status" value="2"/>
</dbReference>
<evidence type="ECO:0000256" key="1">
    <source>
        <dbReference type="SAM" id="Phobius"/>
    </source>
</evidence>
<feature type="transmembrane region" description="Helical" evidence="1">
    <location>
        <begin position="181"/>
        <end position="199"/>
    </location>
</feature>
<reference evidence="3 4" key="1">
    <citation type="submission" date="2018-07" db="EMBL/GenBank/DDBJ databases">
        <title>Whole genome Sequencing of Pseudoxanthomonas gei KCTC 32298 (T).</title>
        <authorList>
            <person name="Kumar S."/>
            <person name="Bansal K."/>
            <person name="Kaur A."/>
            <person name="Patil P."/>
            <person name="Sharma S."/>
            <person name="Patil P.B."/>
        </authorList>
    </citation>
    <scope>NUCLEOTIDE SEQUENCE [LARGE SCALE GENOMIC DNA]</scope>
    <source>
        <strain evidence="3 4">KCTC 32298</strain>
    </source>
</reference>
<dbReference type="Proteomes" id="UP001429354">
    <property type="component" value="Unassembled WGS sequence"/>
</dbReference>
<keyword evidence="1" id="KW-1133">Transmembrane helix</keyword>
<dbReference type="EMBL" id="QOVG01000011">
    <property type="protein sequence ID" value="NDK40063.1"/>
    <property type="molecule type" value="Genomic_DNA"/>
</dbReference>
<dbReference type="InterPro" id="IPR037185">
    <property type="entry name" value="EmrE-like"/>
</dbReference>
<dbReference type="RefSeq" id="WP_162350724.1">
    <property type="nucleotide sequence ID" value="NZ_QOVG01000011.1"/>
</dbReference>
<feature type="domain" description="EamA" evidence="2">
    <location>
        <begin position="9"/>
        <end position="141"/>
    </location>
</feature>
<feature type="domain" description="EamA" evidence="2">
    <location>
        <begin position="151"/>
        <end position="276"/>
    </location>
</feature>
<dbReference type="Pfam" id="PF00892">
    <property type="entry name" value="EamA"/>
    <property type="match status" value="2"/>
</dbReference>
<accession>A0ABX0AEP2</accession>
<protein>
    <submittedName>
        <fullName evidence="3">DMT family transporter</fullName>
    </submittedName>
</protein>